<reference evidence="3" key="1">
    <citation type="submission" date="2016-03" db="EMBL/GenBank/DDBJ databases">
        <authorList>
            <person name="Johnson T.J."/>
            <person name="Youmans B."/>
            <person name="Case K."/>
            <person name="Noll S."/>
        </authorList>
    </citation>
    <scope>NUCLEOTIDE SEQUENCE [LARGE SCALE GENOMIC DNA]</scope>
    <source>
        <strain evidence="3">UMNLAv8</strain>
    </source>
</reference>
<dbReference type="RefSeq" id="WP_064207984.1">
    <property type="nucleotide sequence ID" value="NZ_LVKC01000018.1"/>
</dbReference>
<evidence type="ECO:0000313" key="3">
    <source>
        <dbReference type="Proteomes" id="UP000078520"/>
    </source>
</evidence>
<protein>
    <recommendedName>
        <fullName evidence="4">DUF5067 domain-containing protein</fullName>
    </recommendedName>
</protein>
<organism evidence="2 3">
    <name type="scientific">Ligilactobacillus aviarius</name>
    <dbReference type="NCBI Taxonomy" id="1606"/>
    <lineage>
        <taxon>Bacteria</taxon>
        <taxon>Bacillati</taxon>
        <taxon>Bacillota</taxon>
        <taxon>Bacilli</taxon>
        <taxon>Lactobacillales</taxon>
        <taxon>Lactobacillaceae</taxon>
        <taxon>Ligilactobacillus</taxon>
    </lineage>
</organism>
<dbReference type="Proteomes" id="UP000078520">
    <property type="component" value="Unassembled WGS sequence"/>
</dbReference>
<accession>A0A179CMG3</accession>
<name>A0A179CMG3_9LACO</name>
<evidence type="ECO:0000256" key="1">
    <source>
        <dbReference type="SAM" id="SignalP"/>
    </source>
</evidence>
<evidence type="ECO:0000313" key="2">
    <source>
        <dbReference type="EMBL" id="OAQ06770.1"/>
    </source>
</evidence>
<proteinExistence type="predicted"/>
<comment type="caution">
    <text evidence="2">The sequence shown here is derived from an EMBL/GenBank/DDBJ whole genome shotgun (WGS) entry which is preliminary data.</text>
</comment>
<dbReference type="EMBL" id="LVKI01000048">
    <property type="protein sequence ID" value="OAQ06770.1"/>
    <property type="molecule type" value="Genomic_DNA"/>
</dbReference>
<evidence type="ECO:0008006" key="4">
    <source>
        <dbReference type="Google" id="ProtNLM"/>
    </source>
</evidence>
<sequence>MKKVVYFLITLLMIFFNSGVINAANPSQLNSSSLYTFCPGNKTGFDSNSVEYKVLGYQILKDPRPSANSNARYLLVKCQVNTDDLDQDEAKYTSVDSDFVKVYDNGSEAQSITDLASKKRLEQPPFDHVRNSLNHVKISKTYEFDKCFVVYPYDDLKLQFAPDNGDSGIKIDIHQVQSSNGVTMDTQDPLANYEQEDN</sequence>
<keyword evidence="1" id="KW-0732">Signal</keyword>
<gene>
    <name evidence="2" type="ORF">A3O14_00365</name>
</gene>
<feature type="signal peptide" evidence="1">
    <location>
        <begin position="1"/>
        <end position="23"/>
    </location>
</feature>
<feature type="chain" id="PRO_5009822754" description="DUF5067 domain-containing protein" evidence="1">
    <location>
        <begin position="24"/>
        <end position="198"/>
    </location>
</feature>
<dbReference type="AlphaFoldDB" id="A0A179CMG3"/>